<feature type="transmembrane region" description="Helical" evidence="1">
    <location>
        <begin position="182"/>
        <end position="204"/>
    </location>
</feature>
<proteinExistence type="predicted"/>
<dbReference type="EMBL" id="JXLP01000018">
    <property type="protein sequence ID" value="KIL77086.1"/>
    <property type="molecule type" value="Genomic_DNA"/>
</dbReference>
<evidence type="ECO:0000313" key="3">
    <source>
        <dbReference type="Proteomes" id="UP000031982"/>
    </source>
</evidence>
<name>A0ABR5ARV0_BACBA</name>
<feature type="transmembrane region" description="Helical" evidence="1">
    <location>
        <begin position="40"/>
        <end position="60"/>
    </location>
</feature>
<sequence length="247" mass="29262">MFKKTWKEIRVLFSGWELLFHLIWLFLLNYAFFYFTSENFIVSLCVGVVGALFFFFNFTYRHKKLNQYQTQLKELLKYITNMIFFMGTGENVLHALKAARSTVSSDIRKDIDRTIESLESKAVLDTDHFKKYAFPSLDQFHRNLLIKYERGGDVNDLFKQIRHNMMFELTKRDELHKRKKTFALNVYVLLGMVSFIMILLRLIVSELWEIFLSVSIAGIVVLLLTYGAILFNLYVLQKKKMDISVRL</sequence>
<protein>
    <recommendedName>
        <fullName evidence="4">Type II secretion system protein GspF domain-containing protein</fullName>
    </recommendedName>
</protein>
<gene>
    <name evidence="2" type="ORF">SD77_1838</name>
</gene>
<dbReference type="RefSeq" id="WP_052475179.1">
    <property type="nucleotide sequence ID" value="NZ_BSSZ01000009.1"/>
</dbReference>
<feature type="transmembrane region" description="Helical" evidence="1">
    <location>
        <begin position="210"/>
        <end position="236"/>
    </location>
</feature>
<keyword evidence="1" id="KW-1133">Transmembrane helix</keyword>
<organism evidence="2 3">
    <name type="scientific">Bacillus badius</name>
    <dbReference type="NCBI Taxonomy" id="1455"/>
    <lineage>
        <taxon>Bacteria</taxon>
        <taxon>Bacillati</taxon>
        <taxon>Bacillota</taxon>
        <taxon>Bacilli</taxon>
        <taxon>Bacillales</taxon>
        <taxon>Bacillaceae</taxon>
        <taxon>Pseudobacillus</taxon>
    </lineage>
</organism>
<keyword evidence="3" id="KW-1185">Reference proteome</keyword>
<evidence type="ECO:0008006" key="4">
    <source>
        <dbReference type="Google" id="ProtNLM"/>
    </source>
</evidence>
<keyword evidence="1" id="KW-0812">Transmembrane</keyword>
<reference evidence="2 3" key="1">
    <citation type="submission" date="2015-01" db="EMBL/GenBank/DDBJ databases">
        <title>Genome Assembly of Bacillus badius MTCC 1458.</title>
        <authorList>
            <person name="Verma A."/>
            <person name="Khatri I."/>
            <person name="Mual P."/>
            <person name="Subramanian S."/>
            <person name="Krishnamurthi S."/>
        </authorList>
    </citation>
    <scope>NUCLEOTIDE SEQUENCE [LARGE SCALE GENOMIC DNA]</scope>
    <source>
        <strain evidence="2 3">MTCC 1458</strain>
    </source>
</reference>
<evidence type="ECO:0000313" key="2">
    <source>
        <dbReference type="EMBL" id="KIL77086.1"/>
    </source>
</evidence>
<evidence type="ECO:0000256" key="1">
    <source>
        <dbReference type="SAM" id="Phobius"/>
    </source>
</evidence>
<comment type="caution">
    <text evidence="2">The sequence shown here is derived from an EMBL/GenBank/DDBJ whole genome shotgun (WGS) entry which is preliminary data.</text>
</comment>
<feature type="transmembrane region" description="Helical" evidence="1">
    <location>
        <begin position="12"/>
        <end position="34"/>
    </location>
</feature>
<accession>A0ABR5ARV0</accession>
<dbReference type="Proteomes" id="UP000031982">
    <property type="component" value="Unassembled WGS sequence"/>
</dbReference>
<keyword evidence="1" id="KW-0472">Membrane</keyword>